<dbReference type="EMBL" id="CP019154">
    <property type="protein sequence ID" value="AUG48527.1"/>
    <property type="molecule type" value="Genomic_DNA"/>
</dbReference>
<reference evidence="1 2" key="1">
    <citation type="submission" date="2017-01" db="EMBL/GenBank/DDBJ databases">
        <title>A Red Light-Sensitive Sensory Rhodopsin I From Haloarcula taiwanensis, A New Haloarchaeon Isolated From Taiwan.</title>
        <authorList>
            <person name="Yang C.-S."/>
            <person name="Han Y.-A."/>
            <person name="Chen P.-C."/>
            <person name="Ng W.V."/>
            <person name="Chen T.-W."/>
        </authorList>
    </citation>
    <scope>NUCLEOTIDE SEQUENCE [LARGE SCALE GENOMIC DNA]</scope>
    <source>
        <strain evidence="1 2">Taiwanensis</strain>
    </source>
</reference>
<organism evidence="1 2">
    <name type="scientific">Haloarcula taiwanensis</name>
    <dbReference type="NCBI Taxonomy" id="1932004"/>
    <lineage>
        <taxon>Archaea</taxon>
        <taxon>Methanobacteriati</taxon>
        <taxon>Methanobacteriota</taxon>
        <taxon>Stenosarchaea group</taxon>
        <taxon>Halobacteria</taxon>
        <taxon>Halobacteriales</taxon>
        <taxon>Haloarculaceae</taxon>
        <taxon>Haloarcula</taxon>
    </lineage>
</organism>
<dbReference type="SUPFAM" id="SSF46785">
    <property type="entry name" value="Winged helix' DNA-binding domain"/>
    <property type="match status" value="1"/>
</dbReference>
<evidence type="ECO:0000313" key="1">
    <source>
        <dbReference type="EMBL" id="AUG48527.1"/>
    </source>
</evidence>
<dbReference type="AlphaFoldDB" id="A0A2H5A1H4"/>
<evidence type="ECO:0000313" key="2">
    <source>
        <dbReference type="Proteomes" id="UP000242917"/>
    </source>
</evidence>
<keyword evidence="2" id="KW-1185">Reference proteome</keyword>
<protein>
    <submittedName>
        <fullName evidence="1">PhiH1 repressor</fullName>
    </submittedName>
</protein>
<dbReference type="OrthoDB" id="285635at2157"/>
<gene>
    <name evidence="1" type="ORF">BVU17_13700</name>
</gene>
<accession>A0A2H5A1H4</accession>
<name>A0A2H5A1H4_9EURY</name>
<dbReference type="Proteomes" id="UP000242917">
    <property type="component" value="Chromosome I"/>
</dbReference>
<dbReference type="KEGG" id="hta:BVU17_13700"/>
<sequence length="82" mass="9183">MTQTDEAILETIRDEGNMTPQALDDTFDIAAANYARDRLSELTQYGLVEKIGRGLYRLTDDGRAFLNEELDASELDPVEDAD</sequence>
<dbReference type="InterPro" id="IPR036388">
    <property type="entry name" value="WH-like_DNA-bd_sf"/>
</dbReference>
<dbReference type="Gene3D" id="1.10.10.10">
    <property type="entry name" value="Winged helix-like DNA-binding domain superfamily/Winged helix DNA-binding domain"/>
    <property type="match status" value="1"/>
</dbReference>
<dbReference type="InterPro" id="IPR036390">
    <property type="entry name" value="WH_DNA-bd_sf"/>
</dbReference>
<proteinExistence type="predicted"/>